<reference evidence="2" key="1">
    <citation type="submission" date="2016-07" db="EMBL/GenBank/DDBJ databases">
        <authorList>
            <person name="Florea S."/>
            <person name="Webb J.S."/>
            <person name="Jaromczyk J."/>
            <person name="Schardl C.L."/>
        </authorList>
    </citation>
    <scope>NUCLEOTIDE SEQUENCE [LARGE SCALE GENOMIC DNA]</scope>
    <source>
        <strain evidence="2">Z6</strain>
    </source>
</reference>
<proteinExistence type="predicted"/>
<gene>
    <name evidence="1" type="ORF">U472_10620</name>
</gene>
<evidence type="ECO:0000313" key="2">
    <source>
        <dbReference type="Proteomes" id="UP000093514"/>
    </source>
</evidence>
<dbReference type="OrthoDB" id="2112473at2"/>
<name>A0A1C0A868_9FIRM</name>
<organism evidence="1 2">
    <name type="scientific">Orenia metallireducens</name>
    <dbReference type="NCBI Taxonomy" id="1413210"/>
    <lineage>
        <taxon>Bacteria</taxon>
        <taxon>Bacillati</taxon>
        <taxon>Bacillota</taxon>
        <taxon>Clostridia</taxon>
        <taxon>Halanaerobiales</taxon>
        <taxon>Halobacteroidaceae</taxon>
        <taxon>Orenia</taxon>
    </lineage>
</organism>
<dbReference type="EMBL" id="LWDV01000009">
    <property type="protein sequence ID" value="OCL26446.1"/>
    <property type="molecule type" value="Genomic_DNA"/>
</dbReference>
<dbReference type="AlphaFoldDB" id="A0A1C0A868"/>
<sequence>MITTSPEYTIELSNRDYNLLESMAYENNMEIGDLISEMINEKTELMALDVNLNKAPDSFQLLADDVYLTESDEFKDEFNEL</sequence>
<dbReference type="RefSeq" id="WP_068718284.1">
    <property type="nucleotide sequence ID" value="NZ_LWDV01000009.1"/>
</dbReference>
<protein>
    <recommendedName>
        <fullName evidence="3">CopG family transcriptional regulator / antitoxin EndoAI</fullName>
    </recommendedName>
</protein>
<dbReference type="Proteomes" id="UP000093514">
    <property type="component" value="Unassembled WGS sequence"/>
</dbReference>
<keyword evidence="2" id="KW-1185">Reference proteome</keyword>
<comment type="caution">
    <text evidence="1">The sequence shown here is derived from an EMBL/GenBank/DDBJ whole genome shotgun (WGS) entry which is preliminary data.</text>
</comment>
<reference evidence="1 2" key="2">
    <citation type="submission" date="2016-08" db="EMBL/GenBank/DDBJ databases">
        <title>Orenia metallireducens sp. nov. strain Z6, a Novel Metal-reducing Firmicute from the Deep Subsurface.</title>
        <authorList>
            <person name="Maxim B.I."/>
            <person name="Kenneth K."/>
            <person name="Flynn T.M."/>
            <person name="Oloughlin E.J."/>
            <person name="Locke R.A."/>
            <person name="Weber J.R."/>
            <person name="Egan S.M."/>
            <person name="Mackie R.I."/>
            <person name="Cann I.K."/>
        </authorList>
    </citation>
    <scope>NUCLEOTIDE SEQUENCE [LARGE SCALE GENOMIC DNA]</scope>
    <source>
        <strain evidence="1 2">Z6</strain>
    </source>
</reference>
<accession>A0A1C0A868</accession>
<evidence type="ECO:0000313" key="1">
    <source>
        <dbReference type="EMBL" id="OCL26446.1"/>
    </source>
</evidence>
<evidence type="ECO:0008006" key="3">
    <source>
        <dbReference type="Google" id="ProtNLM"/>
    </source>
</evidence>